<dbReference type="SMART" id="SM00631">
    <property type="entry name" value="Zn_pept"/>
    <property type="match status" value="1"/>
</dbReference>
<evidence type="ECO:0000256" key="6">
    <source>
        <dbReference type="ARBA" id="ARBA00022670"/>
    </source>
</evidence>
<evidence type="ECO:0000256" key="1">
    <source>
        <dbReference type="ARBA" id="ARBA00001947"/>
    </source>
</evidence>
<evidence type="ECO:0000259" key="17">
    <source>
        <dbReference type="PROSITE" id="PS52035"/>
    </source>
</evidence>
<comment type="function">
    <text evidence="13">Involved in the digestion of the blood meal.</text>
</comment>
<keyword evidence="7" id="KW-0479">Metal-binding</keyword>
<evidence type="ECO:0000256" key="10">
    <source>
        <dbReference type="ARBA" id="ARBA00022833"/>
    </source>
</evidence>
<dbReference type="InterPro" id="IPR000834">
    <property type="entry name" value="Peptidase_M14"/>
</dbReference>
<evidence type="ECO:0000256" key="16">
    <source>
        <dbReference type="SAM" id="SignalP"/>
    </source>
</evidence>
<comment type="caution">
    <text evidence="18">The sequence shown here is derived from an EMBL/GenBank/DDBJ whole genome shotgun (WGS) entry which is preliminary data.</text>
</comment>
<dbReference type="EMBL" id="JAWJWE010000036">
    <property type="protein sequence ID" value="KAK6628876.1"/>
    <property type="molecule type" value="Genomic_DNA"/>
</dbReference>
<dbReference type="Gene3D" id="3.40.630.10">
    <property type="entry name" value="Zn peptidases"/>
    <property type="match status" value="1"/>
</dbReference>
<evidence type="ECO:0000256" key="11">
    <source>
        <dbReference type="ARBA" id="ARBA00023049"/>
    </source>
</evidence>
<evidence type="ECO:0000256" key="2">
    <source>
        <dbReference type="ARBA" id="ARBA00004613"/>
    </source>
</evidence>
<dbReference type="SUPFAM" id="SSF53187">
    <property type="entry name" value="Zn-dependent exopeptidases"/>
    <property type="match status" value="1"/>
</dbReference>
<dbReference type="Proteomes" id="UP001372834">
    <property type="component" value="Unassembled WGS sequence"/>
</dbReference>
<dbReference type="GO" id="GO:0008270">
    <property type="term" value="F:zinc ion binding"/>
    <property type="evidence" value="ECO:0007669"/>
    <property type="project" value="InterPro"/>
</dbReference>
<evidence type="ECO:0000313" key="19">
    <source>
        <dbReference type="Proteomes" id="UP001372834"/>
    </source>
</evidence>
<evidence type="ECO:0000256" key="5">
    <source>
        <dbReference type="ARBA" id="ARBA00022645"/>
    </source>
</evidence>
<dbReference type="AlphaFoldDB" id="A0AAN8NZH1"/>
<protein>
    <recommendedName>
        <fullName evidence="14">Zinc carboxypeptidase A 1</fullName>
    </recommendedName>
</protein>
<gene>
    <name evidence="18" type="ORF">RUM43_002693</name>
</gene>
<keyword evidence="9" id="KW-0378">Hydrolase</keyword>
<comment type="similarity">
    <text evidence="3 15">Belongs to the peptidase M14 family.</text>
</comment>
<feature type="signal peptide" evidence="16">
    <location>
        <begin position="1"/>
        <end position="18"/>
    </location>
</feature>
<evidence type="ECO:0000256" key="9">
    <source>
        <dbReference type="ARBA" id="ARBA00022801"/>
    </source>
</evidence>
<organism evidence="18 19">
    <name type="scientific">Polyplax serrata</name>
    <name type="common">Common mouse louse</name>
    <dbReference type="NCBI Taxonomy" id="468196"/>
    <lineage>
        <taxon>Eukaryota</taxon>
        <taxon>Metazoa</taxon>
        <taxon>Ecdysozoa</taxon>
        <taxon>Arthropoda</taxon>
        <taxon>Hexapoda</taxon>
        <taxon>Insecta</taxon>
        <taxon>Pterygota</taxon>
        <taxon>Neoptera</taxon>
        <taxon>Paraneoptera</taxon>
        <taxon>Psocodea</taxon>
        <taxon>Troctomorpha</taxon>
        <taxon>Phthiraptera</taxon>
        <taxon>Anoplura</taxon>
        <taxon>Polyplacidae</taxon>
        <taxon>Polyplax</taxon>
    </lineage>
</organism>
<proteinExistence type="inferred from homology"/>
<dbReference type="FunFam" id="3.30.70.340:FF:000002">
    <property type="entry name" value="Carboxypeptidase A"/>
    <property type="match status" value="1"/>
</dbReference>
<dbReference type="GO" id="GO:0004181">
    <property type="term" value="F:metallocarboxypeptidase activity"/>
    <property type="evidence" value="ECO:0007669"/>
    <property type="project" value="InterPro"/>
</dbReference>
<dbReference type="PROSITE" id="PS00133">
    <property type="entry name" value="CARBOXYPEPT_ZN_2"/>
    <property type="match status" value="1"/>
</dbReference>
<dbReference type="InterPro" id="IPR057247">
    <property type="entry name" value="CARBOXYPEPT_ZN_2"/>
</dbReference>
<evidence type="ECO:0000256" key="7">
    <source>
        <dbReference type="ARBA" id="ARBA00022723"/>
    </source>
</evidence>
<dbReference type="Gene3D" id="3.30.70.340">
    <property type="entry name" value="Metallocarboxypeptidase-like"/>
    <property type="match status" value="1"/>
</dbReference>
<comment type="subcellular location">
    <subcellularLocation>
        <location evidence="2">Secreted</location>
    </subcellularLocation>
</comment>
<dbReference type="GO" id="GO:0005615">
    <property type="term" value="C:extracellular space"/>
    <property type="evidence" value="ECO:0007669"/>
    <property type="project" value="TreeGrafter"/>
</dbReference>
<keyword evidence="12" id="KW-1015">Disulfide bond</keyword>
<dbReference type="InterPro" id="IPR036990">
    <property type="entry name" value="M14A-like_propep"/>
</dbReference>
<dbReference type="PROSITE" id="PS52035">
    <property type="entry name" value="PEPTIDASE_M14"/>
    <property type="match status" value="1"/>
</dbReference>
<dbReference type="InterPro" id="IPR003146">
    <property type="entry name" value="M14A_act_pep"/>
</dbReference>
<dbReference type="PRINTS" id="PR00765">
    <property type="entry name" value="CRBOXYPTASEA"/>
</dbReference>
<keyword evidence="11" id="KW-0482">Metalloprotease</keyword>
<feature type="domain" description="Peptidase M14" evidence="17">
    <location>
        <begin position="123"/>
        <end position="417"/>
    </location>
</feature>
<dbReference type="PANTHER" id="PTHR11705">
    <property type="entry name" value="PROTEASE FAMILY M14 CARBOXYPEPTIDASE A,B"/>
    <property type="match status" value="1"/>
</dbReference>
<name>A0AAN8NZH1_POLSC</name>
<evidence type="ECO:0000256" key="14">
    <source>
        <dbReference type="ARBA" id="ARBA00069039"/>
    </source>
</evidence>
<dbReference type="FunFam" id="3.40.630.10:FF:000040">
    <property type="entry name" value="zinc carboxypeptidase"/>
    <property type="match status" value="1"/>
</dbReference>
<keyword evidence="8 16" id="KW-0732">Signal</keyword>
<evidence type="ECO:0000256" key="12">
    <source>
        <dbReference type="ARBA" id="ARBA00023157"/>
    </source>
</evidence>
<comment type="cofactor">
    <cofactor evidence="1">
        <name>Zn(2+)</name>
        <dbReference type="ChEBI" id="CHEBI:29105"/>
    </cofactor>
</comment>
<dbReference type="SUPFAM" id="SSF54897">
    <property type="entry name" value="Protease propeptides/inhibitors"/>
    <property type="match status" value="1"/>
</dbReference>
<dbReference type="CDD" id="cd03860">
    <property type="entry name" value="M14_CP_A-B_like"/>
    <property type="match status" value="1"/>
</dbReference>
<evidence type="ECO:0000256" key="4">
    <source>
        <dbReference type="ARBA" id="ARBA00022525"/>
    </source>
</evidence>
<feature type="active site" description="Proton donor/acceptor" evidence="15">
    <location>
        <position position="383"/>
    </location>
</feature>
<dbReference type="Pfam" id="PF02244">
    <property type="entry name" value="Propep_M14"/>
    <property type="match status" value="1"/>
</dbReference>
<keyword evidence="6" id="KW-0645">Protease</keyword>
<feature type="chain" id="PRO_5043033387" description="Zinc carboxypeptidase A 1" evidence="16">
    <location>
        <begin position="19"/>
        <end position="422"/>
    </location>
</feature>
<dbReference type="GO" id="GO:0006508">
    <property type="term" value="P:proteolysis"/>
    <property type="evidence" value="ECO:0007669"/>
    <property type="project" value="UniProtKB-KW"/>
</dbReference>
<reference evidence="18 19" key="1">
    <citation type="submission" date="2023-10" db="EMBL/GenBank/DDBJ databases">
        <title>Genomes of two closely related lineages of the louse Polyplax serrata with different host specificities.</title>
        <authorList>
            <person name="Martinu J."/>
            <person name="Tarabai H."/>
            <person name="Stefka J."/>
            <person name="Hypsa V."/>
        </authorList>
    </citation>
    <scope>NUCLEOTIDE SEQUENCE [LARGE SCALE GENOMIC DNA]</scope>
    <source>
        <strain evidence="18">HR10_N</strain>
    </source>
</reference>
<evidence type="ECO:0000256" key="15">
    <source>
        <dbReference type="PROSITE-ProRule" id="PRU01379"/>
    </source>
</evidence>
<keyword evidence="10" id="KW-0862">Zinc</keyword>
<dbReference type="Pfam" id="PF00246">
    <property type="entry name" value="Peptidase_M14"/>
    <property type="match status" value="1"/>
</dbReference>
<evidence type="ECO:0000313" key="18">
    <source>
        <dbReference type="EMBL" id="KAK6628876.1"/>
    </source>
</evidence>
<keyword evidence="5" id="KW-0121">Carboxypeptidase</keyword>
<sequence length="422" mass="48863">MRMSIFTLLSLLVISAAAEKARFDKYRVHSVLPRNVQQVEALKGLELTNEASTSNDYYNFWTDIGLPNRYVDIMVPPHKRSEFNSFIEENNIEQEIKIENVQQLIDQEESMLRFRSNSMEWKNYHKLEEIYDFLDNLAKEYPNIVKPVVGGKTYEGRLIRGIEINFGKNQSKVLMEAGIHAREWIGPASTTWMINEILKGKLDPVFKRFNYLYFPIVNPDGYVYTWTQNRMWRKTRKPYMGNRGVACYGADPNRNWNFHWNEVGSSDDPCSETYAGPSAFSEVETRTLAEYLTSVSSEQKEDIYLAYHSYSQLIMYPWGYTEEPSRNDAIFEKVAKAAADALYKVHKQIFEVGSIATAIYPTSGTSIEWFYNKFNATIAFAYELRDTGKHGFLLPPENIIPCGEEQIASLKAILDEYEKLKN</sequence>
<keyword evidence="4" id="KW-0964">Secreted</keyword>
<accession>A0AAN8NZH1</accession>
<dbReference type="PANTHER" id="PTHR11705:SF153">
    <property type="entry name" value="ZINC CARBOXYPEPTIDASE A 1-LIKE PROTEIN"/>
    <property type="match status" value="1"/>
</dbReference>
<evidence type="ECO:0000256" key="13">
    <source>
        <dbReference type="ARBA" id="ARBA00057299"/>
    </source>
</evidence>
<evidence type="ECO:0000256" key="3">
    <source>
        <dbReference type="ARBA" id="ARBA00005988"/>
    </source>
</evidence>
<evidence type="ECO:0000256" key="8">
    <source>
        <dbReference type="ARBA" id="ARBA00022729"/>
    </source>
</evidence>